<dbReference type="PRINTS" id="PR00131">
    <property type="entry name" value="GLHYDRLASE1"/>
</dbReference>
<dbReference type="InterPro" id="IPR001360">
    <property type="entry name" value="Glyco_hydro_1"/>
</dbReference>
<protein>
    <submittedName>
        <fullName evidence="5">Beta-glucosidase</fullName>
    </submittedName>
</protein>
<evidence type="ECO:0000256" key="3">
    <source>
        <dbReference type="ARBA" id="ARBA00023295"/>
    </source>
</evidence>
<evidence type="ECO:0000256" key="1">
    <source>
        <dbReference type="ARBA" id="ARBA00010838"/>
    </source>
</evidence>
<keyword evidence="3" id="KW-0326">Glycosidase</keyword>
<comment type="similarity">
    <text evidence="1 4">Belongs to the glycosyl hydrolase 1 family.</text>
</comment>
<dbReference type="GO" id="GO:0005975">
    <property type="term" value="P:carbohydrate metabolic process"/>
    <property type="evidence" value="ECO:0007669"/>
    <property type="project" value="InterPro"/>
</dbReference>
<dbReference type="InterPro" id="IPR017853">
    <property type="entry name" value="GH"/>
</dbReference>
<evidence type="ECO:0000256" key="2">
    <source>
        <dbReference type="ARBA" id="ARBA00022801"/>
    </source>
</evidence>
<evidence type="ECO:0000256" key="4">
    <source>
        <dbReference type="RuleBase" id="RU003690"/>
    </source>
</evidence>
<accession>A0A061SED5</accession>
<dbReference type="EMBL" id="GBEZ01002444">
    <property type="protein sequence ID" value="JAC82613.1"/>
    <property type="molecule type" value="Transcribed_RNA"/>
</dbReference>
<keyword evidence="2" id="KW-0378">Hydrolase</keyword>
<evidence type="ECO:0000313" key="5">
    <source>
        <dbReference type="EMBL" id="JAC82613.1"/>
    </source>
</evidence>
<organism evidence="5">
    <name type="scientific">Tetraselmis sp. GSL018</name>
    <dbReference type="NCBI Taxonomy" id="582737"/>
    <lineage>
        <taxon>Eukaryota</taxon>
        <taxon>Viridiplantae</taxon>
        <taxon>Chlorophyta</taxon>
        <taxon>core chlorophytes</taxon>
        <taxon>Chlorodendrophyceae</taxon>
        <taxon>Chlorodendrales</taxon>
        <taxon>Chlorodendraceae</taxon>
        <taxon>Tetraselmis</taxon>
    </lineage>
</organism>
<dbReference type="Gene3D" id="3.20.20.80">
    <property type="entry name" value="Glycosidases"/>
    <property type="match status" value="1"/>
</dbReference>
<gene>
    <name evidence="5" type="ORF">TSPGSL018_5331</name>
</gene>
<feature type="unsure residue" description="E or Q" evidence="5">
    <location>
        <position position="35"/>
    </location>
</feature>
<name>A0A061SED5_9CHLO</name>
<dbReference type="Pfam" id="PF00232">
    <property type="entry name" value="Glyco_hydro_1"/>
    <property type="match status" value="1"/>
</dbReference>
<reference evidence="5" key="1">
    <citation type="submission" date="2014-05" db="EMBL/GenBank/DDBJ databases">
        <title>The transcriptome of the halophilic microalga Tetraselmis sp. GSL018 isolated from the Great Salt Lake, Utah.</title>
        <authorList>
            <person name="Jinkerson R.E."/>
            <person name="D'Adamo S."/>
            <person name="Posewitz M.C."/>
        </authorList>
    </citation>
    <scope>NUCLEOTIDE SEQUENCE</scope>
    <source>
        <strain evidence="5">GSL018</strain>
    </source>
</reference>
<dbReference type="PANTHER" id="PTHR10353:SF36">
    <property type="entry name" value="LP05116P"/>
    <property type="match status" value="1"/>
</dbReference>
<dbReference type="PANTHER" id="PTHR10353">
    <property type="entry name" value="GLYCOSYL HYDROLASE"/>
    <property type="match status" value="1"/>
</dbReference>
<dbReference type="AlphaFoldDB" id="A0A061SED5"/>
<proteinExistence type="inferred from homology"/>
<dbReference type="GO" id="GO:0008422">
    <property type="term" value="F:beta-glucosidase activity"/>
    <property type="evidence" value="ECO:0007669"/>
    <property type="project" value="TreeGrafter"/>
</dbReference>
<dbReference type="SUPFAM" id="SSF51445">
    <property type="entry name" value="(Trans)glycosidases"/>
    <property type="match status" value="1"/>
</dbReference>
<sequence>MLYYKYPLDVALAARAGGANPGFRISVSWSRVFPEQGELNPEGLAFYSRLVDEAVEAGVKPVVTLFHWDTPQWCEDKYGGWRHRDIIGDFVQFADVVFSELRGRVHAWITINEPWVTANFGYGTGTFAPGVKDTDGRTVYAVAHHQILAHAAACRLYREKHASAGSRGIGIALNCLYHSPADPSCPDDIKAAERGQLFELGWFADPLYFGDYPKVMRERAGNRLPEFTAEDRELLTAAGRPDFFALNHYTTNLIRSTRGYPNDRSSWQAPSYFTDKGVTNNAVPRAPAADPDWLQIVPWGMRNVLVWIHDRYEGPEILITENGCACPNEGSWQGPQRLQDKFRERQVTSYINAVWEAINNYGVNVTGYTYWSLLDNFEWADGYKYRFGLVRVDFNTKSKVRELKSSFNTFRAISSANAVEEEPVGGPAPYCRRPEG</sequence>